<keyword evidence="6" id="KW-0238">DNA-binding</keyword>
<dbReference type="Pfam" id="PF01325">
    <property type="entry name" value="Fe_dep_repress"/>
    <property type="match status" value="1"/>
</dbReference>
<dbReference type="KEGG" id="avu:BK816_06445"/>
<dbReference type="EMBL" id="CP017812">
    <property type="protein sequence ID" value="AOZ72971.1"/>
    <property type="molecule type" value="Genomic_DNA"/>
</dbReference>
<dbReference type="Proteomes" id="UP000176288">
    <property type="component" value="Chromosome"/>
</dbReference>
<reference evidence="9 10" key="1">
    <citation type="submission" date="2016-10" db="EMBL/GenBank/DDBJ databases">
        <title>Actinomyces aegypiusis sp. nov., isolated from the Aegypius monachus in Qinghai Tibet Plateau China.</title>
        <authorList>
            <person name="Wang Y."/>
        </authorList>
    </citation>
    <scope>NUCLEOTIDE SEQUENCE [LARGE SCALE GENOMIC DNA]</scope>
    <source>
        <strain evidence="9 10">VUL4_3</strain>
    </source>
</reference>
<dbReference type="InterPro" id="IPR038157">
    <property type="entry name" value="FeoA_core_dom"/>
</dbReference>
<comment type="subunit">
    <text evidence="3">Homodimer.</text>
</comment>
<evidence type="ECO:0000313" key="9">
    <source>
        <dbReference type="EMBL" id="AOZ72971.1"/>
    </source>
</evidence>
<dbReference type="STRING" id="1912795.BK816_06445"/>
<dbReference type="RefSeq" id="WP_071164435.1">
    <property type="nucleotide sequence ID" value="NZ_CP017812.1"/>
</dbReference>
<dbReference type="PROSITE" id="PS50944">
    <property type="entry name" value="HTH_DTXR"/>
    <property type="match status" value="1"/>
</dbReference>
<dbReference type="GO" id="GO:0045892">
    <property type="term" value="P:negative regulation of DNA-templated transcription"/>
    <property type="evidence" value="ECO:0007669"/>
    <property type="project" value="TreeGrafter"/>
</dbReference>
<protein>
    <recommendedName>
        <fullName evidence="8">HTH dtxR-type domain-containing protein</fullName>
    </recommendedName>
</protein>
<dbReference type="GO" id="GO:0005737">
    <property type="term" value="C:cytoplasm"/>
    <property type="evidence" value="ECO:0007669"/>
    <property type="project" value="UniProtKB-SubCell"/>
</dbReference>
<dbReference type="Pfam" id="PF02742">
    <property type="entry name" value="Fe_dep_repr_C"/>
    <property type="match status" value="1"/>
</dbReference>
<dbReference type="SUPFAM" id="SSF50037">
    <property type="entry name" value="C-terminal domain of transcriptional repressors"/>
    <property type="match status" value="1"/>
</dbReference>
<keyword evidence="5" id="KW-0805">Transcription regulation</keyword>
<dbReference type="PANTHER" id="PTHR33238:SF10">
    <property type="entry name" value="IRON-DEPENDENT REPRESSOR IDER"/>
    <property type="match status" value="1"/>
</dbReference>
<comment type="similarity">
    <text evidence="2">Belongs to the DtxR/MntR family.</text>
</comment>
<dbReference type="GO" id="GO:0046983">
    <property type="term" value="F:protein dimerization activity"/>
    <property type="evidence" value="ECO:0007669"/>
    <property type="project" value="InterPro"/>
</dbReference>
<dbReference type="InterPro" id="IPR036390">
    <property type="entry name" value="WH_DNA-bd_sf"/>
</dbReference>
<dbReference type="SMART" id="SM00529">
    <property type="entry name" value="HTH_DTXR"/>
    <property type="match status" value="1"/>
</dbReference>
<dbReference type="InterPro" id="IPR008988">
    <property type="entry name" value="Transcriptional_repressor_C"/>
</dbReference>
<dbReference type="PANTHER" id="PTHR33238">
    <property type="entry name" value="IRON (METAL) DEPENDENT REPRESSOR, DTXR FAMILY"/>
    <property type="match status" value="1"/>
</dbReference>
<dbReference type="InterPro" id="IPR036421">
    <property type="entry name" value="Fe_dep_repressor_sf"/>
</dbReference>
<dbReference type="SUPFAM" id="SSF47979">
    <property type="entry name" value="Iron-dependent repressor protein, dimerization domain"/>
    <property type="match status" value="1"/>
</dbReference>
<evidence type="ECO:0000256" key="1">
    <source>
        <dbReference type="ARBA" id="ARBA00004496"/>
    </source>
</evidence>
<evidence type="ECO:0000256" key="6">
    <source>
        <dbReference type="ARBA" id="ARBA00023125"/>
    </source>
</evidence>
<keyword evidence="4" id="KW-0408">Iron</keyword>
<dbReference type="InterPro" id="IPR022687">
    <property type="entry name" value="HTH_DTXR"/>
</dbReference>
<dbReference type="InterPro" id="IPR050536">
    <property type="entry name" value="DtxR_MntR_Metal-Reg"/>
</dbReference>
<dbReference type="Gene3D" id="2.30.30.90">
    <property type="match status" value="1"/>
</dbReference>
<keyword evidence="10" id="KW-1185">Reference proteome</keyword>
<comment type="subcellular location">
    <subcellularLocation>
        <location evidence="1">Cytoplasm</location>
    </subcellularLocation>
</comment>
<evidence type="ECO:0000256" key="2">
    <source>
        <dbReference type="ARBA" id="ARBA00007871"/>
    </source>
</evidence>
<evidence type="ECO:0000313" key="10">
    <source>
        <dbReference type="Proteomes" id="UP000176288"/>
    </source>
</evidence>
<evidence type="ECO:0000256" key="3">
    <source>
        <dbReference type="ARBA" id="ARBA00011738"/>
    </source>
</evidence>
<organism evidence="9 10">
    <name type="scientific">Boudabousia tangfeifanii</name>
    <dbReference type="NCBI Taxonomy" id="1912795"/>
    <lineage>
        <taxon>Bacteria</taxon>
        <taxon>Bacillati</taxon>
        <taxon>Actinomycetota</taxon>
        <taxon>Actinomycetes</taxon>
        <taxon>Actinomycetales</taxon>
        <taxon>Actinomycetaceae</taxon>
        <taxon>Boudabousia</taxon>
    </lineage>
</organism>
<evidence type="ECO:0000256" key="4">
    <source>
        <dbReference type="ARBA" id="ARBA00023004"/>
    </source>
</evidence>
<dbReference type="InterPro" id="IPR022689">
    <property type="entry name" value="Iron_dep_repressor"/>
</dbReference>
<name>A0A1D9MKT4_9ACTO</name>
<evidence type="ECO:0000256" key="5">
    <source>
        <dbReference type="ARBA" id="ARBA00023015"/>
    </source>
</evidence>
<dbReference type="SUPFAM" id="SSF46785">
    <property type="entry name" value="Winged helix' DNA-binding domain"/>
    <property type="match status" value="1"/>
</dbReference>
<dbReference type="InterPro" id="IPR036388">
    <property type="entry name" value="WH-like_DNA-bd_sf"/>
</dbReference>
<dbReference type="GO" id="GO:0003677">
    <property type="term" value="F:DNA binding"/>
    <property type="evidence" value="ECO:0007669"/>
    <property type="project" value="UniProtKB-KW"/>
</dbReference>
<keyword evidence="7" id="KW-0804">Transcription</keyword>
<feature type="domain" description="HTH dtxR-type" evidence="8">
    <location>
        <begin position="1"/>
        <end position="65"/>
    </location>
</feature>
<dbReference type="GO" id="GO:0046914">
    <property type="term" value="F:transition metal ion binding"/>
    <property type="evidence" value="ECO:0007669"/>
    <property type="project" value="InterPro"/>
</dbReference>
<accession>A0A1D9MKT4</accession>
<evidence type="ECO:0000259" key="8">
    <source>
        <dbReference type="PROSITE" id="PS50944"/>
    </source>
</evidence>
<sequence>MSGLIDTTEMYLKTIYELEEDGVPALRARIVERLGHSGPTVSQTVARMERDGLVALTDHRRLSFTDEGRRRATSVVRRHRLAECLLVGPLGLELGQVHQEACRWEHVMSEYVSERLAAVLEDPEVDPFGNLVPSLDDDKSLRDPRGLSCSELRVSAEAKKCVLIRIGEPLQAERSILDQMISIGALPEKEVMIRRENRYILLETPSGEVSIPVALAMHLFVRD</sequence>
<dbReference type="AlphaFoldDB" id="A0A1D9MKT4"/>
<dbReference type="OrthoDB" id="3208141at2"/>
<evidence type="ECO:0000256" key="7">
    <source>
        <dbReference type="ARBA" id="ARBA00023163"/>
    </source>
</evidence>
<gene>
    <name evidence="9" type="ORF">BK816_06445</name>
</gene>
<dbReference type="InterPro" id="IPR001367">
    <property type="entry name" value="Fe_dep_repressor"/>
</dbReference>
<dbReference type="Gene3D" id="1.10.10.10">
    <property type="entry name" value="Winged helix-like DNA-binding domain superfamily/Winged helix DNA-binding domain"/>
    <property type="match status" value="1"/>
</dbReference>
<proteinExistence type="inferred from homology"/>
<dbReference type="GO" id="GO:0003700">
    <property type="term" value="F:DNA-binding transcription factor activity"/>
    <property type="evidence" value="ECO:0007669"/>
    <property type="project" value="InterPro"/>
</dbReference>